<evidence type="ECO:0000313" key="1">
    <source>
        <dbReference type="EMBL" id="OAE22532.1"/>
    </source>
</evidence>
<organism evidence="1 2">
    <name type="scientific">Marchantia polymorpha subsp. ruderalis</name>
    <dbReference type="NCBI Taxonomy" id="1480154"/>
    <lineage>
        <taxon>Eukaryota</taxon>
        <taxon>Viridiplantae</taxon>
        <taxon>Streptophyta</taxon>
        <taxon>Embryophyta</taxon>
        <taxon>Marchantiophyta</taxon>
        <taxon>Marchantiopsida</taxon>
        <taxon>Marchantiidae</taxon>
        <taxon>Marchantiales</taxon>
        <taxon>Marchantiaceae</taxon>
        <taxon>Marchantia</taxon>
    </lineage>
</organism>
<comment type="caution">
    <text evidence="1">The sequence shown here is derived from an EMBL/GenBank/DDBJ whole genome shotgun (WGS) entry which is preliminary data.</text>
</comment>
<dbReference type="Proteomes" id="UP000077202">
    <property type="component" value="Unassembled WGS sequence"/>
</dbReference>
<protein>
    <submittedName>
        <fullName evidence="1">Uncharacterized protein</fullName>
    </submittedName>
</protein>
<dbReference type="AlphaFoldDB" id="A0A176VQF6"/>
<gene>
    <name evidence="1" type="ORF">AXG93_2423s1210</name>
</gene>
<reference evidence="1" key="1">
    <citation type="submission" date="2016-03" db="EMBL/GenBank/DDBJ databases">
        <title>Mechanisms controlling the formation of the plant cell surface in tip-growing cells are functionally conserved among land plants.</title>
        <authorList>
            <person name="Honkanen S."/>
            <person name="Jones V.A."/>
            <person name="Morieri G."/>
            <person name="Champion C."/>
            <person name="Hetherington A.J."/>
            <person name="Kelly S."/>
            <person name="Saint-Marcoux D."/>
            <person name="Proust H."/>
            <person name="Prescott H."/>
            <person name="Dolan L."/>
        </authorList>
    </citation>
    <scope>NUCLEOTIDE SEQUENCE [LARGE SCALE GENOMIC DNA]</scope>
    <source>
        <tissue evidence="1">Whole gametophyte</tissue>
    </source>
</reference>
<accession>A0A176VQF6</accession>
<name>A0A176VQF6_MARPO</name>
<sequence length="181" mass="19874">MGERAHSPEPQLSMFLDPEFELPVNTEASIRAALKVLHERRSGAVTGAGSLLSRALKSQCPEHAVSGHRHAIVLSIERRKGVLSEEVQEEGGSQLRTAGLSRRLLPELRVTSESVPLLNIVPGFCAALSRVATLELTFGANYQIPDDVELLSSSRGPFLRFTRGQQRSAEEKPFLCFMRIA</sequence>
<dbReference type="EMBL" id="LVLJ01003166">
    <property type="protein sequence ID" value="OAE22532.1"/>
    <property type="molecule type" value="Genomic_DNA"/>
</dbReference>
<evidence type="ECO:0000313" key="2">
    <source>
        <dbReference type="Proteomes" id="UP000077202"/>
    </source>
</evidence>
<proteinExistence type="predicted"/>
<keyword evidence="2" id="KW-1185">Reference proteome</keyword>